<evidence type="ECO:0000313" key="2">
    <source>
        <dbReference type="EMBL" id="KAJ3706380.1"/>
    </source>
</evidence>
<dbReference type="PANTHER" id="PTHR26312:SF221">
    <property type="entry name" value="OS04G0510600 PROTEIN"/>
    <property type="match status" value="1"/>
</dbReference>
<feature type="region of interest" description="Disordered" evidence="1">
    <location>
        <begin position="60"/>
        <end position="94"/>
    </location>
</feature>
<dbReference type="Gene3D" id="1.25.40.10">
    <property type="entry name" value="Tetratricopeptide repeat domain"/>
    <property type="match status" value="1"/>
</dbReference>
<feature type="compositionally biased region" description="Low complexity" evidence="1">
    <location>
        <begin position="10"/>
        <end position="24"/>
    </location>
</feature>
<feature type="region of interest" description="Disordered" evidence="1">
    <location>
        <begin position="1"/>
        <end position="45"/>
    </location>
</feature>
<reference evidence="2 3" key="1">
    <citation type="journal article" date="2022" name="Cell">
        <title>Repeat-based holocentromeres influence genome architecture and karyotype evolution.</title>
        <authorList>
            <person name="Hofstatter P.G."/>
            <person name="Thangavel G."/>
            <person name="Lux T."/>
            <person name="Neumann P."/>
            <person name="Vondrak T."/>
            <person name="Novak P."/>
            <person name="Zhang M."/>
            <person name="Costa L."/>
            <person name="Castellani M."/>
            <person name="Scott A."/>
            <person name="Toegelov H."/>
            <person name="Fuchs J."/>
            <person name="Mata-Sucre Y."/>
            <person name="Dias Y."/>
            <person name="Vanzela A.L.L."/>
            <person name="Huettel B."/>
            <person name="Almeida C.C.S."/>
            <person name="Simkova H."/>
            <person name="Souza G."/>
            <person name="Pedrosa-Harand A."/>
            <person name="Macas J."/>
            <person name="Mayer K.F.X."/>
            <person name="Houben A."/>
            <person name="Marques A."/>
        </authorList>
    </citation>
    <scope>NUCLEOTIDE SEQUENCE [LARGE SCALE GENOMIC DNA]</scope>
    <source>
        <strain evidence="2">RhyTen1mFocal</strain>
    </source>
</reference>
<dbReference type="SUPFAM" id="SSF48452">
    <property type="entry name" value="TPR-like"/>
    <property type="match status" value="1"/>
</dbReference>
<comment type="caution">
    <text evidence="2">The sequence shown here is derived from an EMBL/GenBank/DDBJ whole genome shotgun (WGS) entry which is preliminary data.</text>
</comment>
<dbReference type="EMBL" id="JAMRDG010000001">
    <property type="protein sequence ID" value="KAJ3706380.1"/>
    <property type="molecule type" value="Genomic_DNA"/>
</dbReference>
<keyword evidence="3" id="KW-1185">Reference proteome</keyword>
<name>A0AAD5ZYK6_9POAL</name>
<dbReference type="PANTHER" id="PTHR26312">
    <property type="entry name" value="TETRATRICOPEPTIDE REPEAT PROTEIN 5"/>
    <property type="match status" value="1"/>
</dbReference>
<dbReference type="AlphaFoldDB" id="A0AAD5ZYK6"/>
<accession>A0AAD5ZYK6</accession>
<protein>
    <submittedName>
        <fullName evidence="2">Uncharacterized protein</fullName>
    </submittedName>
</protein>
<evidence type="ECO:0000313" key="3">
    <source>
        <dbReference type="Proteomes" id="UP001210211"/>
    </source>
</evidence>
<sequence>METSLSRTKSSSNPDLLSLLSSSHHQSHKRAHSTTDLPSVTDEPAPLQSVSSLSIYANLSPNESTQEPGTSINHDFSFGSVSDPKPINNRGKSGEKGVPLFLARGLGIDRVGSELLDVAEIFKGKCPVAIGSGEEHVELDMELKRIVEEQPGNAVALRDYAQFLHQTKGDAKRAEEYYSRAILADPTNGEIMAQYAKLIWDQHADMERSFSYFEKAVQVSPDNSHVFAAYAGFLWEFGDEYEGGSQSIFQSESANEVLVQDEAPASKTT</sequence>
<proteinExistence type="predicted"/>
<dbReference type="InterPro" id="IPR011990">
    <property type="entry name" value="TPR-like_helical_dom_sf"/>
</dbReference>
<organism evidence="2 3">
    <name type="scientific">Rhynchospora tenuis</name>
    <dbReference type="NCBI Taxonomy" id="198213"/>
    <lineage>
        <taxon>Eukaryota</taxon>
        <taxon>Viridiplantae</taxon>
        <taxon>Streptophyta</taxon>
        <taxon>Embryophyta</taxon>
        <taxon>Tracheophyta</taxon>
        <taxon>Spermatophyta</taxon>
        <taxon>Magnoliopsida</taxon>
        <taxon>Liliopsida</taxon>
        <taxon>Poales</taxon>
        <taxon>Cyperaceae</taxon>
        <taxon>Cyperoideae</taxon>
        <taxon>Rhynchosporeae</taxon>
        <taxon>Rhynchospora</taxon>
    </lineage>
</organism>
<dbReference type="Proteomes" id="UP001210211">
    <property type="component" value="Unassembled WGS sequence"/>
</dbReference>
<feature type="compositionally biased region" description="Polar residues" evidence="1">
    <location>
        <begin position="60"/>
        <end position="74"/>
    </location>
</feature>
<gene>
    <name evidence="2" type="ORF">LUZ61_010085</name>
</gene>
<evidence type="ECO:0000256" key="1">
    <source>
        <dbReference type="SAM" id="MobiDB-lite"/>
    </source>
</evidence>